<accession>A0ACB9UQ89</accession>
<organism evidence="1 2">
    <name type="scientific">Ovis ammon polii x Ovis aries</name>
    <dbReference type="NCBI Taxonomy" id="2918886"/>
    <lineage>
        <taxon>Eukaryota</taxon>
        <taxon>Metazoa</taxon>
        <taxon>Chordata</taxon>
        <taxon>Craniata</taxon>
        <taxon>Vertebrata</taxon>
        <taxon>Euteleostomi</taxon>
        <taxon>Mammalia</taxon>
        <taxon>Eutheria</taxon>
        <taxon>Laurasiatheria</taxon>
        <taxon>Artiodactyla</taxon>
        <taxon>Ruminantia</taxon>
        <taxon>Pecora</taxon>
        <taxon>Bovidae</taxon>
        <taxon>Caprinae</taxon>
        <taxon>Ovis</taxon>
    </lineage>
</organism>
<evidence type="ECO:0000313" key="2">
    <source>
        <dbReference type="Proteomes" id="UP001057279"/>
    </source>
</evidence>
<gene>
    <name evidence="1" type="ORF">MJG53_011989</name>
</gene>
<sequence>MTSHSTEATSNVFLSTLDSDISEIPGLSRESLTDTSRHLTHQGPLGEVVVEQLIQSIQKFFNGELKSQLEKLTALRSLSSLSRTLPSDETTELFIHSHIADIVRLLSTLVEEEPLPSLFSPVLQEVFTTITDFRQTFQAFVEMLQSLVIKDRHLENLDIVFKHMDPWLQSDKDHERERATASMAQVLKCLFKHLSLQLPVRFQRLGHLVALMALLCGDPLKEVAEEAAEGMHYLLHITLRLKCITYDKKNRQHLKRAMKRCRELLELYNIKQFYSCPFRIAQVFEVFLNSNELYQFVMATLDGLKNLKPPHMQRSAGKLLIALVKKAQSRFEKVPEIMGVICALLSTSSQPNVRQQITNIVSLLMSRPKYTDTVINHLLRHPVPYDSSWKTIALGQVRTVDSVRNENDVGNLEYRVTDALYEVFVGNRLRAATFRLFPQLLMTLLVQVHHAIGLTMSDVAIPSGLYPEQEVSSEVTPLCALLERNHLLAHKVMYLLVPFLNRGNEKHKLTSAGFFVELLQSPVARRFPSIYCVARLKDWLLLENNLFKILALRGLCYLTRREEMVRPDVHRFSMTLFGASIKSVKYTDKKGVESQVLDSLVPLLLYSQDENDAIAAVMPIVNFF</sequence>
<proteinExistence type="predicted"/>
<dbReference type="Proteomes" id="UP001057279">
    <property type="component" value="Linkage Group LG13"/>
</dbReference>
<evidence type="ECO:0000313" key="1">
    <source>
        <dbReference type="EMBL" id="KAI4575786.1"/>
    </source>
</evidence>
<comment type="caution">
    <text evidence="1">The sequence shown here is derived from an EMBL/GenBank/DDBJ whole genome shotgun (WGS) entry which is preliminary data.</text>
</comment>
<reference evidence="1" key="1">
    <citation type="submission" date="2022-03" db="EMBL/GenBank/DDBJ databases">
        <title>Genomic analyses of argali, domestic sheep and their hybrids provide insights into chromosomal evolution, heterosis and genetic basis of agronomic traits.</title>
        <authorList>
            <person name="Li M."/>
        </authorList>
    </citation>
    <scope>NUCLEOTIDE SEQUENCE</scope>
    <source>
        <strain evidence="1">F1 hybrid</strain>
    </source>
</reference>
<dbReference type="EMBL" id="CM043038">
    <property type="protein sequence ID" value="KAI4575786.1"/>
    <property type="molecule type" value="Genomic_DNA"/>
</dbReference>
<keyword evidence="2" id="KW-1185">Reference proteome</keyword>
<protein>
    <submittedName>
        <fullName evidence="1">Uncharacterized protein</fullName>
    </submittedName>
</protein>
<name>A0ACB9UQ89_9CETA</name>